<evidence type="ECO:0000256" key="8">
    <source>
        <dbReference type="ARBA" id="ARBA00023027"/>
    </source>
</evidence>
<keyword evidence="7 12" id="KW-0560">Oxidoreductase</keyword>
<sequence>MTNLAEKSSFSFEVFPPKTAVNNQKIFQTLDELHDLQPNFISVTSSNRTLNFENSTLKLADYVQNKLKVPGVVHLTARYFDRKQIDRILVELKFLGIKNILVIRGDLAPGRPPKKDFQHASDLMAYIKSKDANFRILGACYPESHPESSNKISDIHHLKEKVAAGCDCLLTQMFFSNETFYQFQENCALADINVPLIAGIMPIVNRAQALHVLKQSECCLPKKFTQMLDRYQTDPTALKAAGLAYAINQITDLVTNRVAGVHLYTMNQANVARYIYQATKSLFTIKNPV</sequence>
<gene>
    <name evidence="13" type="ORF">BSQ50_04040</name>
</gene>
<dbReference type="InterPro" id="IPR029041">
    <property type="entry name" value="FAD-linked_oxidoreductase-like"/>
</dbReference>
<keyword evidence="5 12" id="KW-0285">Flavoprotein</keyword>
<dbReference type="Pfam" id="PF02219">
    <property type="entry name" value="MTHFR"/>
    <property type="match status" value="1"/>
</dbReference>
<keyword evidence="14" id="KW-1185">Reference proteome</keyword>
<evidence type="ECO:0000256" key="1">
    <source>
        <dbReference type="ARBA" id="ARBA00001974"/>
    </source>
</evidence>
<dbReference type="GO" id="GO:0009086">
    <property type="term" value="P:methionine biosynthetic process"/>
    <property type="evidence" value="ECO:0007669"/>
    <property type="project" value="UniProtKB-KW"/>
</dbReference>
<evidence type="ECO:0000256" key="7">
    <source>
        <dbReference type="ARBA" id="ARBA00023002"/>
    </source>
</evidence>
<dbReference type="UniPathway" id="UPA00193"/>
<evidence type="ECO:0000256" key="9">
    <source>
        <dbReference type="ARBA" id="ARBA00023167"/>
    </source>
</evidence>
<dbReference type="GO" id="GO:0071949">
    <property type="term" value="F:FAD binding"/>
    <property type="evidence" value="ECO:0007669"/>
    <property type="project" value="TreeGrafter"/>
</dbReference>
<comment type="pathway">
    <text evidence="2 12">One-carbon metabolism; tetrahydrofolate interconversion.</text>
</comment>
<keyword evidence="8" id="KW-0520">NAD</keyword>
<dbReference type="SUPFAM" id="SSF51730">
    <property type="entry name" value="FAD-linked oxidoreductase"/>
    <property type="match status" value="1"/>
</dbReference>
<dbReference type="KEGG" id="lng:BSQ50_04040"/>
<comment type="similarity">
    <text evidence="3 12">Belongs to the methylenetetrahydrofolate reductase family.</text>
</comment>
<name>A0A3Q8CZ43_9LACO</name>
<dbReference type="GO" id="GO:0106312">
    <property type="term" value="F:methylenetetrahydrofolate reductase (NADH) activity"/>
    <property type="evidence" value="ECO:0007669"/>
    <property type="project" value="UniProtKB-EC"/>
</dbReference>
<protein>
    <recommendedName>
        <fullName evidence="12">Methylenetetrahydrofolate reductase</fullName>
        <ecNumber evidence="12">1.5.1.54</ecNumber>
    </recommendedName>
</protein>
<dbReference type="EC" id="1.5.1.54" evidence="12"/>
<dbReference type="Proteomes" id="UP000324497">
    <property type="component" value="Chromosome"/>
</dbReference>
<keyword evidence="4" id="KW-0028">Amino-acid biosynthesis</keyword>
<dbReference type="AlphaFoldDB" id="A0A3Q8CZ43"/>
<dbReference type="GO" id="GO:0035999">
    <property type="term" value="P:tetrahydrofolate interconversion"/>
    <property type="evidence" value="ECO:0007669"/>
    <property type="project" value="UniProtKB-UniPathway"/>
</dbReference>
<comment type="cofactor">
    <cofactor evidence="1 12">
        <name>FAD</name>
        <dbReference type="ChEBI" id="CHEBI:57692"/>
    </cofactor>
</comment>
<evidence type="ECO:0000313" key="14">
    <source>
        <dbReference type="Proteomes" id="UP000324497"/>
    </source>
</evidence>
<dbReference type="EMBL" id="CP018180">
    <property type="protein sequence ID" value="AUJ31802.1"/>
    <property type="molecule type" value="Genomic_DNA"/>
</dbReference>
<dbReference type="RefSeq" id="WP_148126479.1">
    <property type="nucleotide sequence ID" value="NZ_CP018180.1"/>
</dbReference>
<proteinExistence type="inferred from homology"/>
<dbReference type="InterPro" id="IPR003171">
    <property type="entry name" value="Mehydrof_redctse-like"/>
</dbReference>
<comment type="pathway">
    <text evidence="10">Amino-acid biosynthesis; L-methionine biosynthesis via de novo pathway.</text>
</comment>
<comment type="catalytic activity">
    <reaction evidence="11">
        <text>(6S)-5-methyl-5,6,7,8-tetrahydrofolate + NAD(+) = (6R)-5,10-methylene-5,6,7,8-tetrahydrofolate + NADH + H(+)</text>
        <dbReference type="Rhea" id="RHEA:19821"/>
        <dbReference type="ChEBI" id="CHEBI:15378"/>
        <dbReference type="ChEBI" id="CHEBI:15636"/>
        <dbReference type="ChEBI" id="CHEBI:18608"/>
        <dbReference type="ChEBI" id="CHEBI:57540"/>
        <dbReference type="ChEBI" id="CHEBI:57945"/>
        <dbReference type="EC" id="1.5.1.54"/>
    </reaction>
    <physiologicalReaction direction="right-to-left" evidence="11">
        <dbReference type="Rhea" id="RHEA:19823"/>
    </physiologicalReaction>
</comment>
<dbReference type="GO" id="GO:0005829">
    <property type="term" value="C:cytosol"/>
    <property type="evidence" value="ECO:0007669"/>
    <property type="project" value="InterPro"/>
</dbReference>
<evidence type="ECO:0000256" key="2">
    <source>
        <dbReference type="ARBA" id="ARBA00004777"/>
    </source>
</evidence>
<evidence type="ECO:0000256" key="3">
    <source>
        <dbReference type="ARBA" id="ARBA00006743"/>
    </source>
</evidence>
<dbReference type="PANTHER" id="PTHR45754:SF3">
    <property type="entry name" value="METHYLENETETRAHYDROFOLATE REDUCTASE (NADPH)"/>
    <property type="match status" value="1"/>
</dbReference>
<evidence type="ECO:0000313" key="13">
    <source>
        <dbReference type="EMBL" id="AUJ31802.1"/>
    </source>
</evidence>
<evidence type="ECO:0000256" key="11">
    <source>
        <dbReference type="ARBA" id="ARBA00048628"/>
    </source>
</evidence>
<keyword evidence="9" id="KW-0486">Methionine biosynthesis</keyword>
<dbReference type="NCBIfam" id="TIGR00676">
    <property type="entry name" value="fadh2"/>
    <property type="match status" value="1"/>
</dbReference>
<evidence type="ECO:0000256" key="12">
    <source>
        <dbReference type="RuleBase" id="RU003862"/>
    </source>
</evidence>
<evidence type="ECO:0000256" key="6">
    <source>
        <dbReference type="ARBA" id="ARBA00022827"/>
    </source>
</evidence>
<dbReference type="PANTHER" id="PTHR45754">
    <property type="entry name" value="METHYLENETETRAHYDROFOLATE REDUCTASE"/>
    <property type="match status" value="1"/>
</dbReference>
<evidence type="ECO:0000256" key="5">
    <source>
        <dbReference type="ARBA" id="ARBA00022630"/>
    </source>
</evidence>
<evidence type="ECO:0000256" key="4">
    <source>
        <dbReference type="ARBA" id="ARBA00022605"/>
    </source>
</evidence>
<dbReference type="CDD" id="cd00537">
    <property type="entry name" value="MTHFR"/>
    <property type="match status" value="1"/>
</dbReference>
<dbReference type="InterPro" id="IPR004620">
    <property type="entry name" value="MTHF_reductase_bac"/>
</dbReference>
<reference evidence="13 14" key="1">
    <citation type="submission" date="2016-11" db="EMBL/GenBank/DDBJ databases">
        <title>Interaction between Lactobacillus species and yeast in water kefir.</title>
        <authorList>
            <person name="Behr J."/>
            <person name="Xu D."/>
            <person name="Vogel R.F."/>
        </authorList>
    </citation>
    <scope>NUCLEOTIDE SEQUENCE [LARGE SCALE GENOMIC DNA]</scope>
    <source>
        <strain evidence="13 14">TMW 1.1827</strain>
    </source>
</reference>
<evidence type="ECO:0000256" key="10">
    <source>
        <dbReference type="ARBA" id="ARBA00034478"/>
    </source>
</evidence>
<keyword evidence="6 12" id="KW-0274">FAD</keyword>
<accession>A0A3Q8CZ43</accession>
<organism evidence="13 14">
    <name type="scientific">Liquorilactobacillus nagelii</name>
    <dbReference type="NCBI Taxonomy" id="82688"/>
    <lineage>
        <taxon>Bacteria</taxon>
        <taxon>Bacillati</taxon>
        <taxon>Bacillota</taxon>
        <taxon>Bacilli</taxon>
        <taxon>Lactobacillales</taxon>
        <taxon>Lactobacillaceae</taxon>
        <taxon>Liquorilactobacillus</taxon>
    </lineage>
</organism>
<dbReference type="Gene3D" id="3.20.20.220">
    <property type="match status" value="1"/>
</dbReference>